<dbReference type="AlphaFoldDB" id="A0AAW5HPN2"/>
<evidence type="ECO:0000313" key="2">
    <source>
        <dbReference type="Proteomes" id="UP001202943"/>
    </source>
</evidence>
<organism evidence="1 2">
    <name type="scientific">Pseudomonas putida</name>
    <name type="common">Arthrobacter siderocapsulatus</name>
    <dbReference type="NCBI Taxonomy" id="303"/>
    <lineage>
        <taxon>Bacteria</taxon>
        <taxon>Pseudomonadati</taxon>
        <taxon>Pseudomonadota</taxon>
        <taxon>Gammaproteobacteria</taxon>
        <taxon>Pseudomonadales</taxon>
        <taxon>Pseudomonadaceae</taxon>
        <taxon>Pseudomonas</taxon>
    </lineage>
</organism>
<dbReference type="Proteomes" id="UP001202943">
    <property type="component" value="Unassembled WGS sequence"/>
</dbReference>
<accession>A0AAW5HPN2</accession>
<reference evidence="1" key="1">
    <citation type="submission" date="2022-05" db="EMBL/GenBank/DDBJ databases">
        <authorList>
            <person name="Yi M."/>
        </authorList>
    </citation>
    <scope>NUCLEOTIDE SEQUENCE</scope>
    <source>
        <strain evidence="1">DS2</strain>
    </source>
</reference>
<dbReference type="RefSeq" id="WP_252460510.1">
    <property type="nucleotide sequence ID" value="NZ_JAMHFX010000202.1"/>
</dbReference>
<sequence length="239" mass="26510">MAPTVPFLETFPMTTDKEKLQLQVLPDKNLFVFPDQMSEQNRDAAKACHALATQGANRQHDPMRETQLWFKHYIYLMSKLGWASTNVDVQQLTERNMHLEISNLLGKGLQAAYGAFTGDVAMALDNLGKTVVSALAASTKNVELLNRKSVEDDRTELSLVKCEQTGEGQVAMLVSAIQTDAKPDKAANYLLAKWESSGTSNFVCGAVLNFDSRRYDKVRAIVETKLDDNALQVLLALEL</sequence>
<comment type="caution">
    <text evidence="1">The sequence shown here is derived from an EMBL/GenBank/DDBJ whole genome shotgun (WGS) entry which is preliminary data.</text>
</comment>
<dbReference type="EMBL" id="JAMHFX010000202">
    <property type="protein sequence ID" value="MCO1622662.1"/>
    <property type="molecule type" value="Genomic_DNA"/>
</dbReference>
<name>A0AAW5HPN2_PSEPU</name>
<gene>
    <name evidence="1" type="ORF">M8C81_18830</name>
</gene>
<proteinExistence type="predicted"/>
<reference evidence="1" key="2">
    <citation type="submission" date="2023-08" db="EMBL/GenBank/DDBJ databases">
        <title>Isolation, Identification, Denitrification Characteristics of A Highly Efficient Aerobic Denitrifying Bacterial Strain DS2.</title>
        <authorList>
            <person name="Wang H."/>
        </authorList>
    </citation>
    <scope>NUCLEOTIDE SEQUENCE</scope>
    <source>
        <strain evidence="1">DS2</strain>
    </source>
</reference>
<protein>
    <submittedName>
        <fullName evidence="1">Uncharacterized protein</fullName>
    </submittedName>
</protein>
<evidence type="ECO:0000313" key="1">
    <source>
        <dbReference type="EMBL" id="MCO1622662.1"/>
    </source>
</evidence>